<dbReference type="HOGENOM" id="CLU_971968_0_0_5"/>
<accession>Q2RUF1</accession>
<dbReference type="SUPFAM" id="SSF53335">
    <property type="entry name" value="S-adenosyl-L-methionine-dependent methyltransferases"/>
    <property type="match status" value="1"/>
</dbReference>
<dbReference type="EnsemblBacteria" id="ABC22244">
    <property type="protein sequence ID" value="ABC22244"/>
    <property type="gene ID" value="Rru_A1443"/>
</dbReference>
<sequence length="318" mass="35456">MTDPVNFDADDIPGVENEHDIVWQILSDKLRKDCAQAVDDDYGKKYLPFTAGQLVHRVTFALSYYDQKIGNLFRWATKSVEGDNYTYQLTERNRRHLAHFVSVVTGHPESEISAYIEEINDDGALRAHFATVMQGRQGPMDIGFHPGRRMGWYAIVRALKPKIVVETGVARGHGSLTLAAAILRNRAEGHAGRYVGTDINPEAGMLFCGDYAQAGTILYGDSLESLWAFNEKIDLFINDSDHSASYESEEYDLIESKLAENALILGDNAHATDALLEFSRRTGRNFLFFREDPQGHWYPGAGIGVAFPAFPKTSSGRS</sequence>
<reference evidence="1 2" key="1">
    <citation type="journal article" date="2011" name="Stand. Genomic Sci.">
        <title>Complete genome sequence of Rhodospirillum rubrum type strain (S1).</title>
        <authorList>
            <person name="Munk A.C."/>
            <person name="Copeland A."/>
            <person name="Lucas S."/>
            <person name="Lapidus A."/>
            <person name="Del Rio T.G."/>
            <person name="Barry K."/>
            <person name="Detter J.C."/>
            <person name="Hammon N."/>
            <person name="Israni S."/>
            <person name="Pitluck S."/>
            <person name="Brettin T."/>
            <person name="Bruce D."/>
            <person name="Han C."/>
            <person name="Tapia R."/>
            <person name="Gilna P."/>
            <person name="Schmutz J."/>
            <person name="Larimer F."/>
            <person name="Land M."/>
            <person name="Kyrpides N.C."/>
            <person name="Mavromatis K."/>
            <person name="Richardson P."/>
            <person name="Rohde M."/>
            <person name="Goker M."/>
            <person name="Klenk H.P."/>
            <person name="Zhang Y."/>
            <person name="Roberts G.P."/>
            <person name="Reslewic S."/>
            <person name="Schwartz D.C."/>
        </authorList>
    </citation>
    <scope>NUCLEOTIDE SEQUENCE [LARGE SCALE GENOMIC DNA]</scope>
    <source>
        <strain evidence="2">ATCC 11170 / ATH 1.1.1 / DSM 467 / LMG 4362 / NCIMB 8255 / S1</strain>
    </source>
</reference>
<dbReference type="PATRIC" id="fig|269796.9.peg.1513"/>
<evidence type="ECO:0008006" key="3">
    <source>
        <dbReference type="Google" id="ProtNLM"/>
    </source>
</evidence>
<dbReference type="Pfam" id="PF13578">
    <property type="entry name" value="Methyltransf_24"/>
    <property type="match status" value="1"/>
</dbReference>
<protein>
    <recommendedName>
        <fullName evidence="3">Class I SAM-dependent methyltransferase</fullName>
    </recommendedName>
</protein>
<keyword evidence="2" id="KW-1185">Reference proteome</keyword>
<dbReference type="InterPro" id="IPR029063">
    <property type="entry name" value="SAM-dependent_MTases_sf"/>
</dbReference>
<dbReference type="Proteomes" id="UP000001929">
    <property type="component" value="Chromosome"/>
</dbReference>
<evidence type="ECO:0000313" key="2">
    <source>
        <dbReference type="Proteomes" id="UP000001929"/>
    </source>
</evidence>
<organism evidence="1 2">
    <name type="scientific">Rhodospirillum rubrum (strain ATCC 11170 / ATH 1.1.1 / DSM 467 / LMG 4362 / NCIMB 8255 / S1)</name>
    <dbReference type="NCBI Taxonomy" id="269796"/>
    <lineage>
        <taxon>Bacteria</taxon>
        <taxon>Pseudomonadati</taxon>
        <taxon>Pseudomonadota</taxon>
        <taxon>Alphaproteobacteria</taxon>
        <taxon>Rhodospirillales</taxon>
        <taxon>Rhodospirillaceae</taxon>
        <taxon>Rhodospirillum</taxon>
    </lineage>
</organism>
<evidence type="ECO:0000313" key="1">
    <source>
        <dbReference type="EMBL" id="ABC22244.1"/>
    </source>
</evidence>
<dbReference type="KEGG" id="rru:Rru_A1443"/>
<dbReference type="AlphaFoldDB" id="Q2RUF1"/>
<dbReference type="EMBL" id="CP000230">
    <property type="protein sequence ID" value="ABC22244.1"/>
    <property type="molecule type" value="Genomic_DNA"/>
</dbReference>
<dbReference type="STRING" id="269796.Rru_A1443"/>
<dbReference type="RefSeq" id="WP_011389197.1">
    <property type="nucleotide sequence ID" value="NC_007643.1"/>
</dbReference>
<name>Q2RUF1_RHORT</name>
<dbReference type="Gene3D" id="3.40.50.150">
    <property type="entry name" value="Vaccinia Virus protein VP39"/>
    <property type="match status" value="1"/>
</dbReference>
<gene>
    <name evidence="1" type="ordered locus">Rru_A1443</name>
</gene>
<dbReference type="eggNOG" id="COG4122">
    <property type="taxonomic scope" value="Bacteria"/>
</dbReference>
<proteinExistence type="predicted"/>